<dbReference type="Gene3D" id="3.30.710.10">
    <property type="entry name" value="Potassium Channel Kv1.1, Chain A"/>
    <property type="match status" value="1"/>
</dbReference>
<sequence>MPPRSAGARERQKRTREDSKTSGQLHKRQKVLPATATHLADDTSAEPFSQEDVDRENLTNHGPLAAYSSSSVMEAASLRNELKEHVSRCQLIVRNVGSLVQQRESSTAAMATLPSLCNISPREVVRLNVGGEIFTVPLQLLLKKDGGDTYFDMLFRYGAAGGEDSPYPTSFQPPLLDDTGALFIDRDPGTFRFILNYLRGSRMLSMLSEDRLSMLKTDAQYFQLHGLIKELSDESKETGIKFNPGPGVNLERNKFRVVYSIATIGENFLITGCHRITFEILNSEYVGIGLISDMCVMSDQEFHKTLHCCVYYMTGVFYSNFPHHRKEDRLEALDKGDFVSLMVDMNKRVAEYTLKGSVKTIPLGNARKLRFAVVMKMNSRIRIVPEEEARKLPLFRRRLYSSDVDSVDNALSLADERDGFTQLSQNSGAGAVELPTAMTLFSQLQQQQHQRQLPPPQGAVQDSGDPNAVDPSLPFLDDGNGGTVRPLTLDFTAEDIFPVDVDETEAFHHRSAPQEGE</sequence>
<dbReference type="CDD" id="cd18316">
    <property type="entry name" value="BTB_POZ_KCTD-like"/>
    <property type="match status" value="1"/>
</dbReference>
<dbReference type="RefSeq" id="XP_067076131.1">
    <property type="nucleotide sequence ID" value="XM_067220030.1"/>
</dbReference>
<dbReference type="SMART" id="SM00225">
    <property type="entry name" value="BTB"/>
    <property type="match status" value="1"/>
</dbReference>
<dbReference type="InterPro" id="IPR000210">
    <property type="entry name" value="BTB/POZ_dom"/>
</dbReference>
<evidence type="ECO:0000256" key="1">
    <source>
        <dbReference type="SAM" id="MobiDB-lite"/>
    </source>
</evidence>
<dbReference type="InterPro" id="IPR043136">
    <property type="entry name" value="B30.2/SPRY_sf"/>
</dbReference>
<dbReference type="InterPro" id="IPR003131">
    <property type="entry name" value="T1-type_BTB"/>
</dbReference>
<organism evidence="3 4">
    <name type="scientific">Trypanosoma equiperdum</name>
    <dbReference type="NCBI Taxonomy" id="5694"/>
    <lineage>
        <taxon>Eukaryota</taxon>
        <taxon>Discoba</taxon>
        <taxon>Euglenozoa</taxon>
        <taxon>Kinetoplastea</taxon>
        <taxon>Metakinetoplastina</taxon>
        <taxon>Trypanosomatida</taxon>
        <taxon>Trypanosomatidae</taxon>
        <taxon>Trypanosoma</taxon>
    </lineage>
</organism>
<protein>
    <submittedName>
        <fullName evidence="3">Btb/poz domain containing protein, putative</fullName>
    </submittedName>
</protein>
<gene>
    <name evidence="3" type="ORF">TEOVI_000008300</name>
</gene>
<comment type="caution">
    <text evidence="3">The sequence shown here is derived from an EMBL/GenBank/DDBJ whole genome shotgun (WGS) entry which is preliminary data.</text>
</comment>
<reference evidence="3" key="1">
    <citation type="submission" date="2016-09" db="EMBL/GenBank/DDBJ databases">
        <authorList>
            <person name="Hebert L."/>
            <person name="Moumen B."/>
        </authorList>
    </citation>
    <scope>NUCLEOTIDE SEQUENCE [LARGE SCALE GENOMIC DNA]</scope>
    <source>
        <strain evidence="3">OVI</strain>
    </source>
</reference>
<feature type="region of interest" description="Disordered" evidence="1">
    <location>
        <begin position="444"/>
        <end position="481"/>
    </location>
</feature>
<dbReference type="Gene3D" id="2.60.120.920">
    <property type="match status" value="1"/>
</dbReference>
<feature type="domain" description="BTB" evidence="2">
    <location>
        <begin position="123"/>
        <end position="239"/>
    </location>
</feature>
<dbReference type="Proteomes" id="UP000195570">
    <property type="component" value="Unassembled WGS sequence"/>
</dbReference>
<keyword evidence="4" id="KW-1185">Reference proteome</keyword>
<feature type="compositionally biased region" description="Basic and acidic residues" evidence="1">
    <location>
        <begin position="7"/>
        <end position="20"/>
    </location>
</feature>
<dbReference type="Pfam" id="PF02214">
    <property type="entry name" value="BTB_2"/>
    <property type="match status" value="1"/>
</dbReference>
<feature type="region of interest" description="Disordered" evidence="1">
    <location>
        <begin position="1"/>
        <end position="54"/>
    </location>
</feature>
<accession>A0A1G4HYH7</accession>
<dbReference type="SUPFAM" id="SSF54695">
    <property type="entry name" value="POZ domain"/>
    <property type="match status" value="1"/>
</dbReference>
<name>A0A1G4HYH7_TRYEQ</name>
<evidence type="ECO:0000259" key="2">
    <source>
        <dbReference type="SMART" id="SM00225"/>
    </source>
</evidence>
<evidence type="ECO:0000313" key="4">
    <source>
        <dbReference type="Proteomes" id="UP000195570"/>
    </source>
</evidence>
<evidence type="ECO:0000313" key="3">
    <source>
        <dbReference type="EMBL" id="SCU64351.1"/>
    </source>
</evidence>
<dbReference type="GeneID" id="92374023"/>
<dbReference type="GO" id="GO:0051260">
    <property type="term" value="P:protein homooligomerization"/>
    <property type="evidence" value="ECO:0007669"/>
    <property type="project" value="InterPro"/>
</dbReference>
<dbReference type="PANTHER" id="PTHR14499:SF143">
    <property type="entry name" value="BTB DOMAIN-CONTAINING PROTEIN"/>
    <property type="match status" value="1"/>
</dbReference>
<dbReference type="InterPro" id="IPR011333">
    <property type="entry name" value="SKP1/BTB/POZ_sf"/>
</dbReference>
<dbReference type="VEuPathDB" id="TriTrypDB:TEOVI_000008300"/>
<dbReference type="PANTHER" id="PTHR14499">
    <property type="entry name" value="POTASSIUM CHANNEL TETRAMERIZATION DOMAIN-CONTAINING"/>
    <property type="match status" value="1"/>
</dbReference>
<proteinExistence type="predicted"/>
<dbReference type="EMBL" id="CZPT02000044">
    <property type="protein sequence ID" value="SCU64351.1"/>
    <property type="molecule type" value="Genomic_DNA"/>
</dbReference>
<dbReference type="AlphaFoldDB" id="A0A1G4HYH7"/>